<evidence type="ECO:0000313" key="1">
    <source>
        <dbReference type="EMBL" id="JAH66931.1"/>
    </source>
</evidence>
<reference evidence="1" key="1">
    <citation type="submission" date="2014-11" db="EMBL/GenBank/DDBJ databases">
        <authorList>
            <person name="Amaro Gonzalez C."/>
        </authorList>
    </citation>
    <scope>NUCLEOTIDE SEQUENCE</scope>
</reference>
<accession>A0A0E9UMF6</accession>
<dbReference type="AlphaFoldDB" id="A0A0E9UMF6"/>
<protein>
    <submittedName>
        <fullName evidence="1">Uncharacterized protein</fullName>
    </submittedName>
</protein>
<sequence>MKTTKISCASVFFLTIPFCFQSMA</sequence>
<reference evidence="1" key="2">
    <citation type="journal article" date="2015" name="Fish Shellfish Immunol.">
        <title>Early steps in the European eel (Anguilla anguilla)-Vibrio vulnificus interaction in the gills: Role of the RtxA13 toxin.</title>
        <authorList>
            <person name="Callol A."/>
            <person name="Pajuelo D."/>
            <person name="Ebbesson L."/>
            <person name="Teles M."/>
            <person name="MacKenzie S."/>
            <person name="Amaro C."/>
        </authorList>
    </citation>
    <scope>NUCLEOTIDE SEQUENCE</scope>
</reference>
<name>A0A0E9UMF6_ANGAN</name>
<proteinExistence type="predicted"/>
<organism evidence="1">
    <name type="scientific">Anguilla anguilla</name>
    <name type="common">European freshwater eel</name>
    <name type="synonym">Muraena anguilla</name>
    <dbReference type="NCBI Taxonomy" id="7936"/>
    <lineage>
        <taxon>Eukaryota</taxon>
        <taxon>Metazoa</taxon>
        <taxon>Chordata</taxon>
        <taxon>Craniata</taxon>
        <taxon>Vertebrata</taxon>
        <taxon>Euteleostomi</taxon>
        <taxon>Actinopterygii</taxon>
        <taxon>Neopterygii</taxon>
        <taxon>Teleostei</taxon>
        <taxon>Anguilliformes</taxon>
        <taxon>Anguillidae</taxon>
        <taxon>Anguilla</taxon>
    </lineage>
</organism>
<dbReference type="EMBL" id="GBXM01041646">
    <property type="protein sequence ID" value="JAH66931.1"/>
    <property type="molecule type" value="Transcribed_RNA"/>
</dbReference>